<dbReference type="InterPro" id="IPR036388">
    <property type="entry name" value="WH-like_DNA-bd_sf"/>
</dbReference>
<proteinExistence type="predicted"/>
<evidence type="ECO:0000313" key="3">
    <source>
        <dbReference type="Proteomes" id="UP000562027"/>
    </source>
</evidence>
<evidence type="ECO:0000313" key="2">
    <source>
        <dbReference type="EMBL" id="MBB4842837.1"/>
    </source>
</evidence>
<dbReference type="SUPFAM" id="SSF46785">
    <property type="entry name" value="Winged helix' DNA-binding domain"/>
    <property type="match status" value="1"/>
</dbReference>
<dbReference type="InterPro" id="IPR036390">
    <property type="entry name" value="WH_DNA-bd_sf"/>
</dbReference>
<dbReference type="AlphaFoldDB" id="A0A840LBZ3"/>
<name>A0A840LBZ3_9BURK</name>
<dbReference type="EMBL" id="JACHLP010000002">
    <property type="protein sequence ID" value="MBB4842837.1"/>
    <property type="molecule type" value="Genomic_DNA"/>
</dbReference>
<dbReference type="Proteomes" id="UP000562027">
    <property type="component" value="Unassembled WGS sequence"/>
</dbReference>
<dbReference type="Pfam" id="PF22168">
    <property type="entry name" value="DIP2311-like_C"/>
    <property type="match status" value="1"/>
</dbReference>
<sequence length="82" mass="8986">MSQLDLLIQLTKVINLLLDAGPSGFEGGMSTKKYENIAATSRATASRELIDLEAMGLLERVGGGRSTRYYPKLRGWELPTTN</sequence>
<evidence type="ECO:0000259" key="1">
    <source>
        <dbReference type="Pfam" id="PF22168"/>
    </source>
</evidence>
<reference evidence="2 3" key="1">
    <citation type="submission" date="2020-08" db="EMBL/GenBank/DDBJ databases">
        <title>Functional genomics of gut bacteria from endangered species of beetles.</title>
        <authorList>
            <person name="Carlos-Shanley C."/>
        </authorList>
    </citation>
    <scope>NUCLEOTIDE SEQUENCE [LARGE SCALE GENOMIC DNA]</scope>
    <source>
        <strain evidence="2 3">S00239</strain>
    </source>
</reference>
<feature type="domain" description="Transcriptional regulator DIP2311-like C-terminal" evidence="1">
    <location>
        <begin position="29"/>
        <end position="71"/>
    </location>
</feature>
<dbReference type="RefSeq" id="WP_184297498.1">
    <property type="nucleotide sequence ID" value="NZ_JACHLP010000002.1"/>
</dbReference>
<organism evidence="2 3">
    <name type="scientific">Roseateles oligotrophus</name>
    <dbReference type="NCBI Taxonomy" id="1769250"/>
    <lineage>
        <taxon>Bacteria</taxon>
        <taxon>Pseudomonadati</taxon>
        <taxon>Pseudomonadota</taxon>
        <taxon>Betaproteobacteria</taxon>
        <taxon>Burkholderiales</taxon>
        <taxon>Sphaerotilaceae</taxon>
        <taxon>Roseateles</taxon>
    </lineage>
</organism>
<keyword evidence="3" id="KW-1185">Reference proteome</keyword>
<comment type="caution">
    <text evidence="2">The sequence shown here is derived from an EMBL/GenBank/DDBJ whole genome shotgun (WGS) entry which is preliminary data.</text>
</comment>
<accession>A0A840LBZ3</accession>
<dbReference type="InterPro" id="IPR054760">
    <property type="entry name" value="DIP2311-like_C"/>
</dbReference>
<dbReference type="Gene3D" id="1.10.10.10">
    <property type="entry name" value="Winged helix-like DNA-binding domain superfamily/Winged helix DNA-binding domain"/>
    <property type="match status" value="1"/>
</dbReference>
<gene>
    <name evidence="2" type="ORF">HNP55_001352</name>
</gene>
<protein>
    <submittedName>
        <fullName evidence="2">Fic family protein</fullName>
    </submittedName>
</protein>